<accession>A0A1V3FZH9</accession>
<proteinExistence type="predicted"/>
<dbReference type="Proteomes" id="UP000188597">
    <property type="component" value="Unassembled WGS sequence"/>
</dbReference>
<evidence type="ECO:0000313" key="1">
    <source>
        <dbReference type="EMBL" id="OOE07016.1"/>
    </source>
</evidence>
<dbReference type="AlphaFoldDB" id="A0A1V3FZH9"/>
<comment type="caution">
    <text evidence="1">The sequence shown here is derived from an EMBL/GenBank/DDBJ whole genome shotgun (WGS) entry which is preliminary data.</text>
</comment>
<sequence>MDSLVDVVAGVVGLLPAGGAVCAPLGAELVDLGCGLLVAEVVVELVPVGGLVEEAGVDEFVTGSGAEHVHVDGEEVPVVAFVVGEGDQGDVEAECLVG</sequence>
<organism evidence="1 2">
    <name type="scientific">Fictibacillus arsenicus</name>
    <dbReference type="NCBI Taxonomy" id="255247"/>
    <lineage>
        <taxon>Bacteria</taxon>
        <taxon>Bacillati</taxon>
        <taxon>Bacillota</taxon>
        <taxon>Bacilli</taxon>
        <taxon>Bacillales</taxon>
        <taxon>Fictibacillaceae</taxon>
        <taxon>Fictibacillus</taxon>
    </lineage>
</organism>
<name>A0A1V3FZH9_9BACL</name>
<evidence type="ECO:0000313" key="2">
    <source>
        <dbReference type="Proteomes" id="UP000188597"/>
    </source>
</evidence>
<protein>
    <submittedName>
        <fullName evidence="1">Uncharacterized protein</fullName>
    </submittedName>
</protein>
<dbReference type="EMBL" id="MQMF01000012">
    <property type="protein sequence ID" value="OOE07016.1"/>
    <property type="molecule type" value="Genomic_DNA"/>
</dbReference>
<reference evidence="1 2" key="1">
    <citation type="submission" date="2016-11" db="EMBL/GenBank/DDBJ databases">
        <authorList>
            <person name="Jaros S."/>
            <person name="Januszkiewicz K."/>
            <person name="Wedrychowicz H."/>
        </authorList>
    </citation>
    <scope>NUCLEOTIDE SEQUENCE [LARGE SCALE GENOMIC DNA]</scope>
    <source>
        <strain evidence="1 2">Con a/3</strain>
    </source>
</reference>
<gene>
    <name evidence="1" type="ORF">UN64_19555</name>
</gene>